<dbReference type="RefSeq" id="XP_018125265.1">
    <property type="nucleotide sequence ID" value="XM_018279829.2"/>
</dbReference>
<dbReference type="AlphaFoldDB" id="A0A1B8G6T0"/>
<protein>
    <submittedName>
        <fullName evidence="3">Uncharacterized protein</fullName>
    </submittedName>
</protein>
<evidence type="ECO:0000313" key="3">
    <source>
        <dbReference type="EMBL" id="OBT91532.1"/>
    </source>
</evidence>
<feature type="region of interest" description="Disordered" evidence="1">
    <location>
        <begin position="1"/>
        <end position="81"/>
    </location>
</feature>
<keyword evidence="4" id="KW-1185">Reference proteome</keyword>
<keyword evidence="2" id="KW-1133">Transmembrane helix</keyword>
<sequence length="164" mass="18387">MPSSKWPSLATVEQDWESSDQLMATTDEGAESSDQLAETQNDDSGSSDQLSETPNEDLEPTTAPPEYSSVQTAADIETGSSYELRGNMVRRQREIDLESGWSMFKKPRENWIHKIGRVLTLENICKSFGIIILFVVALSLAIMLGMLLWNGIVMMIKSRQRIND</sequence>
<gene>
    <name evidence="3" type="ORF">VE01_10431</name>
</gene>
<organism evidence="3 4">
    <name type="scientific">Pseudogymnoascus verrucosus</name>
    <dbReference type="NCBI Taxonomy" id="342668"/>
    <lineage>
        <taxon>Eukaryota</taxon>
        <taxon>Fungi</taxon>
        <taxon>Dikarya</taxon>
        <taxon>Ascomycota</taxon>
        <taxon>Pezizomycotina</taxon>
        <taxon>Leotiomycetes</taxon>
        <taxon>Thelebolales</taxon>
        <taxon>Thelebolaceae</taxon>
        <taxon>Pseudogymnoascus</taxon>
    </lineage>
</organism>
<dbReference type="EMBL" id="KV460287">
    <property type="protein sequence ID" value="OBT91532.1"/>
    <property type="molecule type" value="Genomic_DNA"/>
</dbReference>
<keyword evidence="2" id="KW-0812">Transmembrane</keyword>
<accession>A0A1B8G6T0</accession>
<dbReference type="GeneID" id="28843817"/>
<reference evidence="4" key="2">
    <citation type="journal article" date="2018" name="Nat. Commun.">
        <title>Extreme sensitivity to ultraviolet light in the fungal pathogen causing white-nose syndrome of bats.</title>
        <authorList>
            <person name="Palmer J.M."/>
            <person name="Drees K.P."/>
            <person name="Foster J.T."/>
            <person name="Lindner D.L."/>
        </authorList>
    </citation>
    <scope>NUCLEOTIDE SEQUENCE [LARGE SCALE GENOMIC DNA]</scope>
    <source>
        <strain evidence="4">UAMH 10579</strain>
    </source>
</reference>
<evidence type="ECO:0000256" key="2">
    <source>
        <dbReference type="SAM" id="Phobius"/>
    </source>
</evidence>
<reference evidence="3 4" key="1">
    <citation type="submission" date="2016-03" db="EMBL/GenBank/DDBJ databases">
        <title>Comparative genomics of Pseudogymnoascus destructans, the fungus causing white-nose syndrome of bats.</title>
        <authorList>
            <person name="Palmer J.M."/>
            <person name="Drees K.P."/>
            <person name="Foster J.T."/>
            <person name="Lindner D.L."/>
        </authorList>
    </citation>
    <scope>NUCLEOTIDE SEQUENCE [LARGE SCALE GENOMIC DNA]</scope>
    <source>
        <strain evidence="3 4">UAMH 10579</strain>
    </source>
</reference>
<feature type="compositionally biased region" description="Polar residues" evidence="1">
    <location>
        <begin position="32"/>
        <end position="53"/>
    </location>
</feature>
<name>A0A1B8G6T0_9PEZI</name>
<proteinExistence type="predicted"/>
<evidence type="ECO:0000256" key="1">
    <source>
        <dbReference type="SAM" id="MobiDB-lite"/>
    </source>
</evidence>
<dbReference type="OrthoDB" id="3438074at2759"/>
<feature type="transmembrane region" description="Helical" evidence="2">
    <location>
        <begin position="128"/>
        <end position="149"/>
    </location>
</feature>
<evidence type="ECO:0000313" key="4">
    <source>
        <dbReference type="Proteomes" id="UP000091956"/>
    </source>
</evidence>
<dbReference type="Proteomes" id="UP000091956">
    <property type="component" value="Unassembled WGS sequence"/>
</dbReference>
<keyword evidence="2" id="KW-0472">Membrane</keyword>